<reference evidence="5" key="1">
    <citation type="submission" date="2016-11" db="EMBL/GenBank/DDBJ databases">
        <authorList>
            <person name="Varghese N."/>
            <person name="Submissions S."/>
        </authorList>
    </citation>
    <scope>NUCLEOTIDE SEQUENCE [LARGE SCALE GENOMIC DNA]</scope>
    <source>
        <strain evidence="5">DSM 29326</strain>
    </source>
</reference>
<dbReference type="EMBL" id="FQUE01000002">
    <property type="protein sequence ID" value="SHE77748.1"/>
    <property type="molecule type" value="Genomic_DNA"/>
</dbReference>
<sequence length="380" mass="42142">MSVDVWHKACMADIAMGRALEKPVFRVFGYAGTGKTSIARHFSTGIEGRTVYAAYTGKAAMVMKKSGCAGARTIHSLIYSVEQDEATGMLQFKWNAGSDAADAALIVIDECSMVDASLGADLLRFNRPILVLGDPAQLPPVKARNDNGTGAGFFTEVAPDVMLTEIHRQAAENPIIRIATDIREGREVRAGTFGDCRVTPRENITMGDIKRTDQVLVGRRDTRDTYNRRIREIIGRESAMPVVGDRIICIKNDKKLGIFNGGLFEIAEIEPQTSMQRSDGKHTIRFNSLDMPDRDMIEAEVLTKCWTGDIEGMPWQEKRGTAEFMYGYALTVHKAQGSQWSDVTIFDESGVFRDDWRRWLYTGVTRAAEKVTLVTNRGAA</sequence>
<dbReference type="AlphaFoldDB" id="A0A1M4W908"/>
<dbReference type="STRING" id="366533.SAMN05444339_10233"/>
<dbReference type="OrthoDB" id="9803432at2"/>
<protein>
    <submittedName>
        <fullName evidence="4">Exodeoxyribonuclease-5</fullName>
    </submittedName>
</protein>
<feature type="domain" description="UvrD-like helicase C-terminal" evidence="3">
    <location>
        <begin position="326"/>
        <end position="374"/>
    </location>
</feature>
<dbReference type="RefSeq" id="WP_072856196.1">
    <property type="nucleotide sequence ID" value="NZ_FQUE01000002.1"/>
</dbReference>
<proteinExistence type="predicted"/>
<dbReference type="InterPro" id="IPR050534">
    <property type="entry name" value="Coronavir_polyprotein_1ab"/>
</dbReference>
<dbReference type="InterPro" id="IPR027785">
    <property type="entry name" value="UvrD-like_helicase_C"/>
</dbReference>
<organism evidence="4 5">
    <name type="scientific">Loktanella atrilutea</name>
    <dbReference type="NCBI Taxonomy" id="366533"/>
    <lineage>
        <taxon>Bacteria</taxon>
        <taxon>Pseudomonadati</taxon>
        <taxon>Pseudomonadota</taxon>
        <taxon>Alphaproteobacteria</taxon>
        <taxon>Rhodobacterales</taxon>
        <taxon>Roseobacteraceae</taxon>
        <taxon>Loktanella</taxon>
    </lineage>
</organism>
<evidence type="ECO:0000256" key="2">
    <source>
        <dbReference type="ARBA" id="ARBA00022840"/>
    </source>
</evidence>
<dbReference type="Gene3D" id="2.30.30.940">
    <property type="match status" value="1"/>
</dbReference>
<keyword evidence="1" id="KW-0547">Nucleotide-binding</keyword>
<evidence type="ECO:0000313" key="5">
    <source>
        <dbReference type="Proteomes" id="UP000183987"/>
    </source>
</evidence>
<dbReference type="PANTHER" id="PTHR43788:SF6">
    <property type="entry name" value="DNA HELICASE B"/>
    <property type="match status" value="1"/>
</dbReference>
<name>A0A1M4W908_LOKAT</name>
<dbReference type="PANTHER" id="PTHR43788">
    <property type="entry name" value="DNA2/NAM7 HELICASE FAMILY MEMBER"/>
    <property type="match status" value="1"/>
</dbReference>
<evidence type="ECO:0000313" key="4">
    <source>
        <dbReference type="EMBL" id="SHE77748.1"/>
    </source>
</evidence>
<evidence type="ECO:0000256" key="1">
    <source>
        <dbReference type="ARBA" id="ARBA00022741"/>
    </source>
</evidence>
<dbReference type="InterPro" id="IPR027417">
    <property type="entry name" value="P-loop_NTPase"/>
</dbReference>
<evidence type="ECO:0000259" key="3">
    <source>
        <dbReference type="Pfam" id="PF13538"/>
    </source>
</evidence>
<dbReference type="GO" id="GO:0003678">
    <property type="term" value="F:DNA helicase activity"/>
    <property type="evidence" value="ECO:0007669"/>
    <property type="project" value="UniProtKB-ARBA"/>
</dbReference>
<dbReference type="Pfam" id="PF13604">
    <property type="entry name" value="AAA_30"/>
    <property type="match status" value="1"/>
</dbReference>
<keyword evidence="2" id="KW-0067">ATP-binding</keyword>
<dbReference type="SUPFAM" id="SSF52540">
    <property type="entry name" value="P-loop containing nucleoside triphosphate hydrolases"/>
    <property type="match status" value="2"/>
</dbReference>
<keyword evidence="5" id="KW-1185">Reference proteome</keyword>
<dbReference type="Proteomes" id="UP000183987">
    <property type="component" value="Unassembled WGS sequence"/>
</dbReference>
<accession>A0A1M4W908</accession>
<dbReference type="Pfam" id="PF13538">
    <property type="entry name" value="UvrD_C_2"/>
    <property type="match status" value="1"/>
</dbReference>
<dbReference type="GO" id="GO:0005524">
    <property type="term" value="F:ATP binding"/>
    <property type="evidence" value="ECO:0007669"/>
    <property type="project" value="UniProtKB-KW"/>
</dbReference>
<gene>
    <name evidence="4" type="ORF">SAMN05444339_10233</name>
</gene>
<dbReference type="Gene3D" id="3.40.50.300">
    <property type="entry name" value="P-loop containing nucleotide triphosphate hydrolases"/>
    <property type="match status" value="2"/>
</dbReference>
<dbReference type="CDD" id="cd18809">
    <property type="entry name" value="SF1_C_RecD"/>
    <property type="match status" value="1"/>
</dbReference>